<sequence>MFEGWAADLLATSLGRFVDVQRDKLRISLWSGSGVLENVKLRAEAFDYLKLPFAVHEGSVGRLRIKWEEAAALRRDQAAKQADLAAAELAKLSRRMAVQQQQQHHQPQPQHSQQQQQQQQQLQQLAAHRRASAGGAGAGFGGGGASGAAPSGAEPGTSAGPGGGGSGGQERHSSTNSPAGNAGGVGGAQGAGAGGPAAGAGSTGFGGGLWSSAVQFLTHFVLNRLQFTVRNVHIAFRGRQSRASFAAGLALDSISTVPEPKPLKSVLSRLYGAALGRHPYAKLTRHIAVRGLGLYWRVARAGAARQSPAAAASGPLPHPHPEDYILKPLDTLLRITLNGPGAALASASASSHSAQAAGLYHHHHYQHHQPGHGAAGPPHPPPAGLHVEVVAGTEAVQLQVRPEQLQSMAQLSDDLAVWMKRNRYGRFRPPGWYTAAQVQRVGEAAGAGGAGTNAAADTAAAMQRSSSDPGRLQAPTQMDLRIPEEGEDGADELAEWLAMRPSTPQPTAAAEQYRGEHADGAAAAVPSLRREAGLWPPGGGLLPSGSSGPLKLSSSSSLEAGGAAGSGMVGTQPRSGETPSTASHWGTWVRKSGSPHSVATLAPTVDEDAGDSGAGGTQTGPISGAGGVSTAAVPARSAARLSACAPVRWVHVWRYAVRAVLHDVRERRGTWSLRDYLQYKRQYTRIYRRKLEHLRYANSAVGAGSVAAAVTAAAVASVPSLPPPLSPMEMMELQRLEADLPVADILTFRQLAERALEEDDRAAAAAAAGSVTAPSASAVPAAHPQRSWLAWGLSGMSGFFAYGSGAAKASAVQQPLISEAELAELYHMLQGTPLQAVVTGQAQGHSHGAGHGAGHGHGHGHGQHGGDGVSGGHHHHPTPHHHHHGASMPLTLHFRVLRLTLDIRGALERAEGGSAGVAAAPAPPPALLSLQLGSTALQVQSDGAGSTTMRVAVGTIQAFDYCSDPGVVECILWQSDPDPELHPNGDASAPTAPGADASGMSVPGEAGSPAFGSLRGRPRRPTHGSWASLGQLLSGTTRSPGMHPSVSTESLDSDLGHWAMGAHQAPPSTATRTAAAAAAAEPWHSGPPALALTQSSDEDGLIDVRVRPLRLLYRPRCFAAVGVALLADASASLEHHAMHAIAGFATPDARVLAKLQYLGCVAPSQRLHLQIEGLEVVFPVEGPAGGLGPTLGQELSLEPFQLTYILDSQDDDERSGGVSSGGATAAPATSSPAVSNFAILAVAPSRTPFAAASGAAARPACLALLSLDRVEAAPKRDGAEAPGPADAAAAVGDAAMPADGSGGGGGGGGDARGQAGLWGLPRAVAEVELGSLVALLGSDALGDEATVLFWRGARLSYEYGTDDMELAQQLTDGGGAAEAEAEFFSVEGGSSDLDMGDTGPANGGGGGCAAALEAAGESAAEAQAQQERQRRQERWREEERQEQQLWRQQRWQEAHEEMQQAEEEAALEEGQERERVRGWGAGDVSLIVYAAADGAPAPATVHALLEASVQHASLYASRRALLDLLALVHRTREHWSVGAGAARTQRRQRCHHAHGGGSVGSDGGSSAAGGDGGGDPEAAAAADEEYRAALLDPQGLRMAGGSGIAGAVMATTAVRASAAVKAAAIGHPGEAAREAAGDRSGPDGGSAGRLPYPAFMYHYQYRHYHNHQDHAHLPAATAATRGRGGRSRRFSGTTAVGALEAHGAAPADGGGLTERDGDGSPLPAWLGLCCLTLRVGKAAAVVYTDLQVKWGMRLGYDLPLFEAAISPLEAQIKIQGKAELRELDEGMLTESGDSRGDIRVPISAAAAAAGAAASPPAYARHLLPGPSAGQPGAQAAAAVTPKSPLGLAPEATPAAGASTSRAGSDPASGGGGGGSRPASARRSFSLHSFRLTRGAPADGAPSVAAATAAAAADQIAVTGPDGARGKMHGPAFQFFLTASLQLDSYNLEKLGWEPVLEPWELQVLYVTRLTSGTPPPPAASPAGSLGPRHVLSITTGNLLEATLSPGLFPPARAAIQLAEELRAALAASLGEGSATDAISAPAAAPGAGVGVDVGQEAAHGPPTAATPGLAAGRRFAAWELDASPAHADRLGGRLGGGAALPRLWVQNHLGQRANFVGLTRRGRAAAQLEAEASAAAAGGGARFVRPGDLAVVDSVQLADRHFAGRHVANRQLPSPDSYYGVLTGATGSDGSGEDEPTRQPPRGRGAEDYLRRESHNGDRCLYFWLPHGDGALLGPVPYNAPTGSRWYFPLATAGPLPAAVSRTAPWAQPPAVLSVVCEVRPYRLCSRRLELRSNVRLRNDSGLWLEVGGWPKLDPERADTAAAAAFGGDGRGPEGSTGRSSGGGSFGGDVGGGAGDGRARAGAGTMQALPVRLHTLPPGGSTWLSTSLLQQRGSFALAVRSAEPGPAIGGDATNRPTVWSDWSTRLDLSSMLADAASAARGGYGSDDEDDGSVHGGSGAATASSQGVARRLYCALPDGRAAGASASADPASASSACGESAGARHLIAHLASIPAVGAGPGGGASRLPEWELALLSPVVLENDLPSPVRFALKACSGVGGGAVPAAAATATVLPAPEVRVALGALSSTHLHSFPAHRLVGLACRPLGYNWTSSTSVYGAVGGGGGGASMQLDGGGSLFEPLHPGLERSAGGNGSASGGGSGGGGSRRRGGVVPHCEALLPARAATAGLQDLHLVLRTWTHRPSGQVRLQLSCPVWVYNCLGLPLLLRPTALLTPGPQQVAVETADAVAATSWVPPCMSIGGAPTLAPLAGPCTSKLAALRAAAGLLGSSADTAGSCTGAANAAEGGSSSGACAAGATATIHSSGSVRSFRSLGGNTIASSAGSVVGGGGAGGGIAAGGRRGAERPGGVALHGLSLAGLAELSPREPPHLHRKLQPQAPPPGAGIGVAAADGQGHGHGGALTRHPSLDSLPQQRHPGQHVHHTHQHARHAVAGVGVGGGDGGEVASAGTAAKRASTASAASRPQSSSPFGSVDDRSTAGAAASAAGPGGAAAAAGGGAGSLRPCLYGRMPVGAARLELSVLHGGEGEWSEALWPEVDGPPVRFALPCPLPEAEGGLYPGSGGASTAAGYGGGGGAAAGPKRPAGRPELHVVARLVRVAQPRGPEAPGGAPPSVALHVLPRYVVRNGLAAAVQLRQEGTPHAVSLAAGDRRPVQWADGGLPQRLQIRIQDPGWSWSGGVSLNKLDPGDMFVKIRHRNRGETRLVRLDVSVSPAGTMLVSLSHHHADFAPYRIDNCTGEVLHVQQEGCMDQEDVVRPYACLAYTWDEHTAKKSVHLSLPGRRKLGEIELEKVGTVKDVSVVATLTGGHGRKHLRVTVTADGPTRVLKVVDTAVHPPDATQGSASAAMTRGSIAPRGRSGGSAAAAATAAANAADGESWDVEVTAAVAGLALSVVSERAEVLYGVLQGLHGTVLVGPAKVSAVGSLQHARWDNCLRGAVYPIMLYSPHLSVSAAPLAVSLEETHLRELSALATRLMAAATAAATAEEYDDVHGGGGRVLTASDAAAVAAAAAAATASQMVSASSRRTAAPAVVGQNASGGGRVYIEELQIGEIRISVSFAPAPFRAAASDAGGARGSSPRGPAGSSAPLRSGPAAAAAAAAAADGTATGGSGLVGSAMRLAVSLAHVEGAWLLLLPLRLEYALMRQEALAQNVLKHYLACAPREALKLALSMDIFGDVARLLAALGGGAWGLFSRPAGGARRGGMGGAATELRRAVLGMALSVTFAASNSVVKSSRRARAALEPLRPLPLPAPQLLALPPAPAPAAASAPAALGPAAAGAGGSGSGAAAAASRQAAAAGSASGAAGQLVVYGGRALALGGAAGAGADGRAPGGALEGVWAVGHRSTLEGYSTILQRVSSEATRFRPLGTARELLMGGLGALALPSIAALQLVELTASQVRSYVAPRSPAHQPLGGGGGYYGGRSSPGTGGVSWPVRPRVPRFVDPGAPLRRYCWLESMCRLLQAEVRGGAFAGEPYVGGVQVSELAFAVVTRRHLLVVSPRQPHPEPGWRPAHPSDLAPCLVLPLEGLVMASRPSQGQGQGQGGGRGPADGWESAWPGSSGDGGSAAAAAGVGAGGGNGQEGGHVVLIAHMQIRDDAIAAAAAAAPPAGAAGGSSAAATAGSSPSRVPTSPQRWWPLSGRSSSGAGGSQAERVAGWASTGSGTEGPGGPATPVPWGGSTPAASGGGGGGSSRGSSAGSLSALSPPERSALLSVGYRPVGAHRSAGTSPTASSASVANTPVGRREAPAAGGRTRPPPPPPMVAPSAMGPGAADDDEEDEARRLPPPSPWLCVTSLALSMEADAVRLVALLESVRQWYDQQRRGSGCRMIGF</sequence>
<evidence type="ECO:0000256" key="2">
    <source>
        <dbReference type="SAM" id="MobiDB-lite"/>
    </source>
</evidence>
<feature type="region of interest" description="Disordered" evidence="2">
    <location>
        <begin position="535"/>
        <end position="629"/>
    </location>
</feature>
<feature type="compositionally biased region" description="Low complexity" evidence="2">
    <location>
        <begin position="99"/>
        <end position="126"/>
    </location>
</feature>
<feature type="domain" description="Vacuolar protein sorting-associated protein 13 VPS13 adaptor binding" evidence="3">
    <location>
        <begin position="3135"/>
        <end position="3286"/>
    </location>
</feature>
<feature type="region of interest" description="Disordered" evidence="2">
    <location>
        <begin position="2641"/>
        <end position="2668"/>
    </location>
</feature>
<protein>
    <recommendedName>
        <fullName evidence="3">Vacuolar protein sorting-associated protein 13 VPS13 adaptor binding domain-containing protein</fullName>
    </recommendedName>
</protein>
<feature type="compositionally biased region" description="Gly residues" evidence="2">
    <location>
        <begin position="2649"/>
        <end position="2663"/>
    </location>
</feature>
<feature type="region of interest" description="Disordered" evidence="2">
    <location>
        <begin position="977"/>
        <end position="1052"/>
    </location>
</feature>
<name>A0A150GNS9_GONPE</name>
<feature type="compositionally biased region" description="Polar residues" evidence="2">
    <location>
        <begin position="572"/>
        <end position="584"/>
    </location>
</feature>
<evidence type="ECO:0000313" key="5">
    <source>
        <dbReference type="Proteomes" id="UP000075714"/>
    </source>
</evidence>
<gene>
    <name evidence="4" type="ORF">GPECTOR_12g479</name>
</gene>
<feature type="region of interest" description="Disordered" evidence="2">
    <location>
        <begin position="1822"/>
        <end position="1881"/>
    </location>
</feature>
<feature type="compositionally biased region" description="Low complexity" evidence="2">
    <location>
        <begin position="4207"/>
        <end position="4218"/>
    </location>
</feature>
<feature type="compositionally biased region" description="Low complexity" evidence="2">
    <location>
        <begin position="1221"/>
        <end position="1230"/>
    </location>
</feature>
<feature type="region of interest" description="Disordered" evidence="2">
    <location>
        <begin position="4122"/>
        <end position="4218"/>
    </location>
</feature>
<feature type="region of interest" description="Disordered" evidence="2">
    <location>
        <begin position="3585"/>
        <end position="3605"/>
    </location>
</feature>
<feature type="compositionally biased region" description="Low complexity" evidence="2">
    <location>
        <begin position="1409"/>
        <end position="1426"/>
    </location>
</feature>
<feature type="compositionally biased region" description="Low complexity" evidence="2">
    <location>
        <begin position="4069"/>
        <end position="4086"/>
    </location>
</feature>
<feature type="compositionally biased region" description="Low complexity" evidence="2">
    <location>
        <begin position="1822"/>
        <end position="1838"/>
    </location>
</feature>
<dbReference type="EMBL" id="LSYV01000013">
    <property type="protein sequence ID" value="KXZ51516.1"/>
    <property type="molecule type" value="Genomic_DNA"/>
</dbReference>
<dbReference type="GO" id="GO:0006623">
    <property type="term" value="P:protein targeting to vacuole"/>
    <property type="evidence" value="ECO:0007669"/>
    <property type="project" value="TreeGrafter"/>
</dbReference>
<feature type="compositionally biased region" description="Polar residues" evidence="2">
    <location>
        <begin position="1031"/>
        <end position="1050"/>
    </location>
</feature>
<feature type="compositionally biased region" description="Gly residues" evidence="2">
    <location>
        <begin position="4053"/>
        <end position="4063"/>
    </location>
</feature>
<feature type="region of interest" description="Disordered" evidence="2">
    <location>
        <begin position="4234"/>
        <end position="4299"/>
    </location>
</feature>
<comment type="similarity">
    <text evidence="1">Belongs to the VPS13 family.</text>
</comment>
<feature type="compositionally biased region" description="Gly residues" evidence="2">
    <location>
        <begin position="134"/>
        <end position="146"/>
    </location>
</feature>
<dbReference type="PANTHER" id="PTHR16166">
    <property type="entry name" value="VACUOLAR PROTEIN SORTING-ASSOCIATED PROTEIN VPS13"/>
    <property type="match status" value="1"/>
</dbReference>
<reference evidence="5" key="1">
    <citation type="journal article" date="2016" name="Nat. Commun.">
        <title>The Gonium pectorale genome demonstrates co-option of cell cycle regulation during the evolution of multicellularity.</title>
        <authorList>
            <person name="Hanschen E.R."/>
            <person name="Marriage T.N."/>
            <person name="Ferris P.J."/>
            <person name="Hamaji T."/>
            <person name="Toyoda A."/>
            <person name="Fujiyama A."/>
            <person name="Neme R."/>
            <person name="Noguchi H."/>
            <person name="Minakuchi Y."/>
            <person name="Suzuki M."/>
            <person name="Kawai-Toyooka H."/>
            <person name="Smith D.R."/>
            <person name="Sparks H."/>
            <person name="Anderson J."/>
            <person name="Bakaric R."/>
            <person name="Luria V."/>
            <person name="Karger A."/>
            <person name="Kirschner M.W."/>
            <person name="Durand P.M."/>
            <person name="Michod R.E."/>
            <person name="Nozaki H."/>
            <person name="Olson B.J."/>
        </authorList>
    </citation>
    <scope>NUCLEOTIDE SEQUENCE [LARGE SCALE GENOMIC DNA]</scope>
    <source>
        <strain evidence="5">NIES-2863</strain>
    </source>
</reference>
<feature type="compositionally biased region" description="Low complexity" evidence="2">
    <location>
        <begin position="543"/>
        <end position="561"/>
    </location>
</feature>
<feature type="region of interest" description="Disordered" evidence="2">
    <location>
        <begin position="2884"/>
        <end position="3012"/>
    </location>
</feature>
<dbReference type="InterPro" id="IPR026847">
    <property type="entry name" value="VPS13"/>
</dbReference>
<feature type="compositionally biased region" description="Gly residues" evidence="2">
    <location>
        <begin position="2327"/>
        <end position="2356"/>
    </location>
</feature>
<proteinExistence type="inferred from homology"/>
<feature type="compositionally biased region" description="Gly residues" evidence="2">
    <location>
        <begin position="159"/>
        <end position="168"/>
    </location>
</feature>
<organism evidence="4 5">
    <name type="scientific">Gonium pectorale</name>
    <name type="common">Green alga</name>
    <dbReference type="NCBI Taxonomy" id="33097"/>
    <lineage>
        <taxon>Eukaryota</taxon>
        <taxon>Viridiplantae</taxon>
        <taxon>Chlorophyta</taxon>
        <taxon>core chlorophytes</taxon>
        <taxon>Chlorophyceae</taxon>
        <taxon>CS clade</taxon>
        <taxon>Chlamydomonadales</taxon>
        <taxon>Volvocaceae</taxon>
        <taxon>Gonium</taxon>
    </lineage>
</organism>
<feature type="region of interest" description="Disordered" evidence="2">
    <location>
        <begin position="1537"/>
        <end position="1581"/>
    </location>
</feature>
<dbReference type="GO" id="GO:0045053">
    <property type="term" value="P:protein retention in Golgi apparatus"/>
    <property type="evidence" value="ECO:0007669"/>
    <property type="project" value="TreeGrafter"/>
</dbReference>
<feature type="compositionally biased region" description="Gly residues" evidence="2">
    <location>
        <begin position="181"/>
        <end position="200"/>
    </location>
</feature>
<evidence type="ECO:0000313" key="4">
    <source>
        <dbReference type="EMBL" id="KXZ51516.1"/>
    </source>
</evidence>
<feature type="compositionally biased region" description="Basic residues" evidence="2">
    <location>
        <begin position="1544"/>
        <end position="1554"/>
    </location>
</feature>
<feature type="region of interest" description="Disordered" evidence="2">
    <location>
        <begin position="2324"/>
        <end position="2361"/>
    </location>
</feature>
<feature type="compositionally biased region" description="Basic residues" evidence="2">
    <location>
        <begin position="872"/>
        <end position="885"/>
    </location>
</feature>
<feature type="region of interest" description="Disordered" evidence="2">
    <location>
        <begin position="2439"/>
        <end position="2461"/>
    </location>
</feature>
<dbReference type="InterPro" id="IPR009543">
    <property type="entry name" value="VPS13_VAB"/>
</dbReference>
<dbReference type="PANTHER" id="PTHR16166:SF93">
    <property type="entry name" value="INTERMEMBRANE LIPID TRANSFER PROTEIN VPS13"/>
    <property type="match status" value="1"/>
</dbReference>
<feature type="compositionally biased region" description="Low complexity" evidence="2">
    <location>
        <begin position="147"/>
        <end position="158"/>
    </location>
</feature>
<feature type="compositionally biased region" description="Low complexity" evidence="2">
    <location>
        <begin position="4122"/>
        <end position="4140"/>
    </location>
</feature>
<feature type="region of interest" description="Disordered" evidence="2">
    <location>
        <begin position="503"/>
        <end position="522"/>
    </location>
</feature>
<feature type="region of interest" description="Disordered" evidence="2">
    <location>
        <begin position="362"/>
        <end position="385"/>
    </location>
</feature>
<comment type="caution">
    <text evidence="4">The sequence shown here is derived from an EMBL/GenBank/DDBJ whole genome shotgun (WGS) entry which is preliminary data.</text>
</comment>
<evidence type="ECO:0000256" key="1">
    <source>
        <dbReference type="ARBA" id="ARBA00006545"/>
    </source>
</evidence>
<dbReference type="Pfam" id="PF25036">
    <property type="entry name" value="VPS13_VAB"/>
    <property type="match status" value="1"/>
</dbReference>
<feature type="compositionally biased region" description="Low complexity" evidence="2">
    <location>
        <begin position="2961"/>
        <end position="2986"/>
    </location>
</feature>
<feature type="region of interest" description="Disordered" evidence="2">
    <location>
        <begin position="95"/>
        <end position="200"/>
    </location>
</feature>
<keyword evidence="5" id="KW-1185">Reference proteome</keyword>
<feature type="compositionally biased region" description="Low complexity" evidence="2">
    <location>
        <begin position="4238"/>
        <end position="4267"/>
    </location>
</feature>
<feature type="region of interest" description="Disordered" evidence="2">
    <location>
        <begin position="3350"/>
        <end position="3374"/>
    </location>
</feature>
<feature type="compositionally biased region" description="Basic residues" evidence="2">
    <location>
        <begin position="2934"/>
        <end position="2947"/>
    </location>
</feature>
<accession>A0A150GNS9</accession>
<dbReference type="Proteomes" id="UP000075714">
    <property type="component" value="Unassembled WGS sequence"/>
</dbReference>
<feature type="region of interest" description="Disordered" evidence="2">
    <location>
        <begin position="1210"/>
        <end position="1230"/>
    </location>
</feature>
<dbReference type="OrthoDB" id="428159at2759"/>
<feature type="compositionally biased region" description="Gly residues" evidence="2">
    <location>
        <begin position="1555"/>
        <end position="1575"/>
    </location>
</feature>
<feature type="compositionally biased region" description="Gly residues" evidence="2">
    <location>
        <begin position="612"/>
        <end position="627"/>
    </location>
</feature>
<evidence type="ECO:0000259" key="3">
    <source>
        <dbReference type="Pfam" id="PF25036"/>
    </source>
</evidence>
<feature type="region of interest" description="Disordered" evidence="2">
    <location>
        <begin position="1403"/>
        <end position="1435"/>
    </location>
</feature>
<feature type="region of interest" description="Disordered" evidence="2">
    <location>
        <begin position="2174"/>
        <end position="2209"/>
    </location>
</feature>
<feature type="region of interest" description="Disordered" evidence="2">
    <location>
        <begin position="4047"/>
        <end position="4090"/>
    </location>
</feature>
<feature type="region of interest" description="Disordered" evidence="2">
    <location>
        <begin position="839"/>
        <end position="886"/>
    </location>
</feature>